<organism evidence="1">
    <name type="scientific">mine drainage metagenome</name>
    <dbReference type="NCBI Taxonomy" id="410659"/>
    <lineage>
        <taxon>unclassified sequences</taxon>
        <taxon>metagenomes</taxon>
        <taxon>ecological metagenomes</taxon>
    </lineage>
</organism>
<keyword evidence="1" id="KW-0808">Transferase</keyword>
<proteinExistence type="predicted"/>
<gene>
    <name evidence="1" type="ORF">B1A_13864</name>
</gene>
<evidence type="ECO:0000313" key="1">
    <source>
        <dbReference type="EMBL" id="EQD48962.1"/>
    </source>
</evidence>
<accession>T0ZWE7</accession>
<sequence length="133" mass="15035">MTWPVSTITTQDHHHLVASHVVKLRGDNIGQPADQPLQTVSAQGFHFGEVRAFLLKYYGTDQDPRIERPLDTITTKDRFGLVTVHGEPYAIVDIGMRMLTPRELARATSFPDSYVLDPVYEGKPLSKTDQVWM</sequence>
<feature type="non-terminal residue" evidence="1">
    <location>
        <position position="133"/>
    </location>
</feature>
<reference evidence="1" key="1">
    <citation type="submission" date="2013-08" db="EMBL/GenBank/DDBJ databases">
        <authorList>
            <person name="Mendez C."/>
            <person name="Richter M."/>
            <person name="Ferrer M."/>
            <person name="Sanchez J."/>
        </authorList>
    </citation>
    <scope>NUCLEOTIDE SEQUENCE</scope>
</reference>
<protein>
    <submittedName>
        <fullName evidence="1">Site specific DNA methylase</fullName>
    </submittedName>
</protein>
<keyword evidence="1" id="KW-0489">Methyltransferase</keyword>
<dbReference type="GO" id="GO:0008168">
    <property type="term" value="F:methyltransferase activity"/>
    <property type="evidence" value="ECO:0007669"/>
    <property type="project" value="UniProtKB-KW"/>
</dbReference>
<dbReference type="Gene3D" id="3.90.120.10">
    <property type="entry name" value="DNA Methylase, subunit A, domain 2"/>
    <property type="match status" value="1"/>
</dbReference>
<dbReference type="SUPFAM" id="SSF53335">
    <property type="entry name" value="S-adenosyl-L-methionine-dependent methyltransferases"/>
    <property type="match status" value="1"/>
</dbReference>
<comment type="caution">
    <text evidence="1">The sequence shown here is derived from an EMBL/GenBank/DDBJ whole genome shotgun (WGS) entry which is preliminary data.</text>
</comment>
<reference evidence="1" key="2">
    <citation type="journal article" date="2014" name="ISME J.">
        <title>Microbial stratification in low pH oxic and suboxic macroscopic growths along an acid mine drainage.</title>
        <authorList>
            <person name="Mendez-Garcia C."/>
            <person name="Mesa V."/>
            <person name="Sprenger R.R."/>
            <person name="Richter M."/>
            <person name="Diez M.S."/>
            <person name="Solano J."/>
            <person name="Bargiela R."/>
            <person name="Golyshina O.V."/>
            <person name="Manteca A."/>
            <person name="Ramos J.L."/>
            <person name="Gallego J.R."/>
            <person name="Llorente I."/>
            <person name="Martins Dos Santos V.A."/>
            <person name="Jensen O.N."/>
            <person name="Pelaez A.I."/>
            <person name="Sanchez J."/>
            <person name="Ferrer M."/>
        </authorList>
    </citation>
    <scope>NUCLEOTIDE SEQUENCE</scope>
</reference>
<name>T0ZWE7_9ZZZZ</name>
<dbReference type="EMBL" id="AUZX01010169">
    <property type="protein sequence ID" value="EQD48962.1"/>
    <property type="molecule type" value="Genomic_DNA"/>
</dbReference>
<dbReference type="InterPro" id="IPR029063">
    <property type="entry name" value="SAM-dependent_MTases_sf"/>
</dbReference>
<dbReference type="AlphaFoldDB" id="T0ZWE7"/>
<dbReference type="GO" id="GO:0032259">
    <property type="term" value="P:methylation"/>
    <property type="evidence" value="ECO:0007669"/>
    <property type="project" value="UniProtKB-KW"/>
</dbReference>